<proteinExistence type="predicted"/>
<evidence type="ECO:0000313" key="6">
    <source>
        <dbReference type="EMBL" id="KIJ64793.1"/>
    </source>
</evidence>
<sequence length="302" mass="33149">MEAASLTGSASTSGPYDYVPTRWVCIVFVSLFSLSLVLHIFQTFRYRLWWLLPTAIFCGVFEVVGWSARLYSSGDSYALVPFDIQISATITGPTPLIAANFVMLEYLIGFLGPRYSRLPPKLCRCSAQPRDIISLTIQAVGGALAAIAAGNGKDATPGGNIMLIGIIIQMVAITLFVLCAGEFFFRYANDKPLRAPADEMERHSALSAKPMHPNMKLTVYASIFMTLCLFIRAVYRTIELTDGWTGRIIATQLYFNVLDGGMVTLAIYTLNIFHPGRLIMPIIHAKSAASQTELQSLSLSKV</sequence>
<dbReference type="OrthoDB" id="3358017at2759"/>
<keyword evidence="2 5" id="KW-0812">Transmembrane</keyword>
<dbReference type="Proteomes" id="UP000053820">
    <property type="component" value="Unassembled WGS sequence"/>
</dbReference>
<evidence type="ECO:0000256" key="2">
    <source>
        <dbReference type="ARBA" id="ARBA00022692"/>
    </source>
</evidence>
<keyword evidence="7" id="KW-1185">Reference proteome</keyword>
<dbReference type="HOGENOM" id="CLU_033465_6_0_1"/>
<name>A0A0C9WA71_9AGAM</name>
<keyword evidence="3 5" id="KW-1133">Transmembrane helix</keyword>
<feature type="transmembrane region" description="Helical" evidence="5">
    <location>
        <begin position="161"/>
        <end position="185"/>
    </location>
</feature>
<comment type="subcellular location">
    <subcellularLocation>
        <location evidence="1">Membrane</location>
        <topology evidence="1">Multi-pass membrane protein</topology>
    </subcellularLocation>
</comment>
<protein>
    <recommendedName>
        <fullName evidence="8">RTA1-like protein</fullName>
    </recommendedName>
</protein>
<evidence type="ECO:0008006" key="8">
    <source>
        <dbReference type="Google" id="ProtNLM"/>
    </source>
</evidence>
<evidence type="ECO:0000313" key="7">
    <source>
        <dbReference type="Proteomes" id="UP000053820"/>
    </source>
</evidence>
<dbReference type="PANTHER" id="PTHR31465:SF9">
    <property type="entry name" value="SPHINGOID LONG-CHAIN BASE TRANSPORTER RSB1"/>
    <property type="match status" value="1"/>
</dbReference>
<gene>
    <name evidence="6" type="ORF">HYDPIDRAFT_175317</name>
</gene>
<feature type="transmembrane region" description="Helical" evidence="5">
    <location>
        <begin position="88"/>
        <end position="111"/>
    </location>
</feature>
<dbReference type="AlphaFoldDB" id="A0A0C9WA71"/>
<feature type="transmembrane region" description="Helical" evidence="5">
    <location>
        <begin position="255"/>
        <end position="273"/>
    </location>
</feature>
<evidence type="ECO:0000256" key="3">
    <source>
        <dbReference type="ARBA" id="ARBA00022989"/>
    </source>
</evidence>
<evidence type="ECO:0000256" key="1">
    <source>
        <dbReference type="ARBA" id="ARBA00004141"/>
    </source>
</evidence>
<evidence type="ECO:0000256" key="5">
    <source>
        <dbReference type="SAM" id="Phobius"/>
    </source>
</evidence>
<dbReference type="EMBL" id="KN839845">
    <property type="protein sequence ID" value="KIJ64793.1"/>
    <property type="molecule type" value="Genomic_DNA"/>
</dbReference>
<reference evidence="6 7" key="1">
    <citation type="submission" date="2014-04" db="EMBL/GenBank/DDBJ databases">
        <title>Evolutionary Origins and Diversification of the Mycorrhizal Mutualists.</title>
        <authorList>
            <consortium name="DOE Joint Genome Institute"/>
            <consortium name="Mycorrhizal Genomics Consortium"/>
            <person name="Kohler A."/>
            <person name="Kuo A."/>
            <person name="Nagy L.G."/>
            <person name="Floudas D."/>
            <person name="Copeland A."/>
            <person name="Barry K.W."/>
            <person name="Cichocki N."/>
            <person name="Veneault-Fourrey C."/>
            <person name="LaButti K."/>
            <person name="Lindquist E.A."/>
            <person name="Lipzen A."/>
            <person name="Lundell T."/>
            <person name="Morin E."/>
            <person name="Murat C."/>
            <person name="Riley R."/>
            <person name="Ohm R."/>
            <person name="Sun H."/>
            <person name="Tunlid A."/>
            <person name="Henrissat B."/>
            <person name="Grigoriev I.V."/>
            <person name="Hibbett D.S."/>
            <person name="Martin F."/>
        </authorList>
    </citation>
    <scope>NUCLEOTIDE SEQUENCE [LARGE SCALE GENOMIC DNA]</scope>
    <source>
        <strain evidence="6 7">MD-312</strain>
    </source>
</reference>
<keyword evidence="4 5" id="KW-0472">Membrane</keyword>
<feature type="transmembrane region" description="Helical" evidence="5">
    <location>
        <begin position="48"/>
        <end position="68"/>
    </location>
</feature>
<feature type="transmembrane region" description="Helical" evidence="5">
    <location>
        <begin position="20"/>
        <end position="41"/>
    </location>
</feature>
<dbReference type="PANTHER" id="PTHR31465">
    <property type="entry name" value="PROTEIN RTA1-RELATED"/>
    <property type="match status" value="1"/>
</dbReference>
<organism evidence="6 7">
    <name type="scientific">Hydnomerulius pinastri MD-312</name>
    <dbReference type="NCBI Taxonomy" id="994086"/>
    <lineage>
        <taxon>Eukaryota</taxon>
        <taxon>Fungi</taxon>
        <taxon>Dikarya</taxon>
        <taxon>Basidiomycota</taxon>
        <taxon>Agaricomycotina</taxon>
        <taxon>Agaricomycetes</taxon>
        <taxon>Agaricomycetidae</taxon>
        <taxon>Boletales</taxon>
        <taxon>Boletales incertae sedis</taxon>
        <taxon>Leucogyrophana</taxon>
    </lineage>
</organism>
<dbReference type="Pfam" id="PF04479">
    <property type="entry name" value="RTA1"/>
    <property type="match status" value="1"/>
</dbReference>
<accession>A0A0C9WA71</accession>
<dbReference type="InterPro" id="IPR007568">
    <property type="entry name" value="RTA1"/>
</dbReference>
<evidence type="ECO:0000256" key="4">
    <source>
        <dbReference type="ARBA" id="ARBA00023136"/>
    </source>
</evidence>
<dbReference type="GO" id="GO:0000324">
    <property type="term" value="C:fungal-type vacuole"/>
    <property type="evidence" value="ECO:0007669"/>
    <property type="project" value="TreeGrafter"/>
</dbReference>
<feature type="transmembrane region" description="Helical" evidence="5">
    <location>
        <begin position="132"/>
        <end position="149"/>
    </location>
</feature>
<feature type="transmembrane region" description="Helical" evidence="5">
    <location>
        <begin position="217"/>
        <end position="235"/>
    </location>
</feature>
<dbReference type="GO" id="GO:0005886">
    <property type="term" value="C:plasma membrane"/>
    <property type="evidence" value="ECO:0007669"/>
    <property type="project" value="TreeGrafter"/>
</dbReference>